<reference evidence="2 3" key="1">
    <citation type="submission" date="2021-11" db="EMBL/GenBank/DDBJ databases">
        <title>Draft genome sequence of Paenibacillus profundus YoMME, a new Gram-positive bacteria with exoelectrogenic properties.</title>
        <authorList>
            <person name="Hubenova Y."/>
            <person name="Hubenova E."/>
            <person name="Manasiev Y."/>
            <person name="Peykov S."/>
            <person name="Mitov M."/>
        </authorList>
    </citation>
    <scope>NUCLEOTIDE SEQUENCE [LARGE SCALE GENOMIC DNA]</scope>
    <source>
        <strain evidence="2 3">YoMME</strain>
    </source>
</reference>
<dbReference type="RefSeq" id="WP_233695312.1">
    <property type="nucleotide sequence ID" value="NZ_JAJNBZ010000001.1"/>
</dbReference>
<proteinExistence type="predicted"/>
<evidence type="ECO:0000313" key="2">
    <source>
        <dbReference type="EMBL" id="MCE5167784.1"/>
    </source>
</evidence>
<dbReference type="EMBL" id="JAJNBZ010000001">
    <property type="protein sequence ID" value="MCE5167784.1"/>
    <property type="molecule type" value="Genomic_DNA"/>
</dbReference>
<dbReference type="PIRSF" id="PIRSF029895">
    <property type="entry name" value="SpoIV"/>
    <property type="match status" value="1"/>
</dbReference>
<keyword evidence="3" id="KW-1185">Reference proteome</keyword>
<dbReference type="InterPro" id="IPR010690">
    <property type="entry name" value="YqfD"/>
</dbReference>
<protein>
    <submittedName>
        <fullName evidence="2">Sporulation protein YqfD</fullName>
    </submittedName>
</protein>
<dbReference type="NCBIfam" id="TIGR02876">
    <property type="entry name" value="spore_yqfD"/>
    <property type="match status" value="1"/>
</dbReference>
<comment type="caution">
    <text evidence="2">The sequence shown here is derived from an EMBL/GenBank/DDBJ whole genome shotgun (WGS) entry which is preliminary data.</text>
</comment>
<evidence type="ECO:0000313" key="3">
    <source>
        <dbReference type="Proteomes" id="UP001199916"/>
    </source>
</evidence>
<dbReference type="Pfam" id="PF06898">
    <property type="entry name" value="YqfD"/>
    <property type="match status" value="1"/>
</dbReference>
<feature type="transmembrane region" description="Helical" evidence="1">
    <location>
        <begin position="90"/>
        <end position="112"/>
    </location>
</feature>
<name>A0ABS8YE49_9BACL</name>
<evidence type="ECO:0000256" key="1">
    <source>
        <dbReference type="SAM" id="Phobius"/>
    </source>
</evidence>
<keyword evidence="1" id="KW-0472">Membrane</keyword>
<gene>
    <name evidence="2" type="primary">yqfD</name>
    <name evidence="2" type="ORF">LQV63_00425</name>
</gene>
<organism evidence="2 3">
    <name type="scientific">Paenibacillus profundus</name>
    <dbReference type="NCBI Taxonomy" id="1173085"/>
    <lineage>
        <taxon>Bacteria</taxon>
        <taxon>Bacillati</taxon>
        <taxon>Bacillota</taxon>
        <taxon>Bacilli</taxon>
        <taxon>Bacillales</taxon>
        <taxon>Paenibacillaceae</taxon>
        <taxon>Paenibacillus</taxon>
    </lineage>
</organism>
<keyword evidence="1" id="KW-0812">Transmembrane</keyword>
<keyword evidence="1" id="KW-1133">Transmembrane helix</keyword>
<dbReference type="Proteomes" id="UP001199916">
    <property type="component" value="Unassembled WGS sequence"/>
</dbReference>
<accession>A0ABS8YE49</accession>
<sequence length="404" mass="45832">MKTPPLARVRGYVRVRVRGEKIETFINAAASKQLRVWDVKVTAPRVMEFHVLVSDYFRLRPLLKQTGCRVHVEERFGVPFAMKQVRRRKFFVLGALLFLFGLYMLSSLVWTIDVKGNVRIPTEAVLSAARQQGIYPFQWTFRLRDPDIMSKGMTTQLKGASWIGIHREGTKVSIEVVESITPDAKQLVNPRHLVAKTDAVVTHIIADQGRPVVKQNMRVKKGNVLISGSLGTPDAPLTVAAKGDVRGLVWHEYHIVSPLVSKQKVFTGEQKEITYFVAGDRRLKVSGYGDIPFAQYETLQDESRIKWRELSFPIGWLKEIVMEVHYVSEERSAEEAYKAGLTQARADVIAKNGPKARIQTEKILHQKADNGKVNLKVLFEVEQSIAEELPLVRQFESRSESNSE</sequence>